<keyword evidence="2" id="KW-1185">Reference proteome</keyword>
<dbReference type="EMBL" id="CP136137">
    <property type="protein sequence ID" value="WYY06365.1"/>
    <property type="molecule type" value="Genomic_DNA"/>
</dbReference>
<evidence type="ECO:0000313" key="2">
    <source>
        <dbReference type="Proteomes" id="UP001479933"/>
    </source>
</evidence>
<evidence type="ECO:0000313" key="1">
    <source>
        <dbReference type="EMBL" id="WYY06365.1"/>
    </source>
</evidence>
<proteinExistence type="predicted"/>
<dbReference type="Pfam" id="PF13558">
    <property type="entry name" value="SbcC_Walker_B"/>
    <property type="match status" value="1"/>
</dbReference>
<dbReference type="Proteomes" id="UP001479933">
    <property type="component" value="Chromosome"/>
</dbReference>
<organism evidence="1 2">
    <name type="scientific">Gordonia hydrophobica</name>
    <dbReference type="NCBI Taxonomy" id="40516"/>
    <lineage>
        <taxon>Bacteria</taxon>
        <taxon>Bacillati</taxon>
        <taxon>Actinomycetota</taxon>
        <taxon>Actinomycetes</taxon>
        <taxon>Mycobacteriales</taxon>
        <taxon>Gordoniaceae</taxon>
        <taxon>Gordonia</taxon>
    </lineage>
</organism>
<gene>
    <name evidence="1" type="ORF">RVF87_14980</name>
</gene>
<name>A0ABZ2TY56_9ACTN</name>
<sequence length="877" mass="97130">MFRDFMLDEPTTFALANRAVEQFQDLREAHRVVVDAREQVDMLSPLTELAQTRSRSLTVVQQTEQEQLHVDTVYGQRLLAILHREVQALTARSPLLAQAVADAQRDADSTDRARIDAKVAVDGVGGGRLAVLTARRDEYTTTVERVRRRREQIAAAVRTWHGEVPTTAEEFSRLVGQVDSLVADTAGSHEDRRAEQYDLSGRRSTARSLRTELEADRAALASRRSNIDPVLLRARETICTATGLTEDRLPFGGELLEVLPSEAAWSGPIERVLGGFGRTLLVPDEHYRTVADAVDAAHLGARLVYLRVRTTSAAPKRTGAASLVRKVDVAPGPLREWLNAHLAESFDYACVESAADLAAQSRAVTRAGQVKHSAQRHEKDDRRVIDDRSRWVLGFDNEAKIADLRRRIAELDAQIAGWTAQLEVIDANEQDRNTQLRAAQTVLDSQWVEIDVASAEDELAGVVAQLARWEQDNPEHAALSLRLAEAERAAKAAADSLSAASATQAQHLGEIERRQAGISEAEQAVGAEVPDEVRTRVEARFSAARRRLTSENIDSARTAVDRAIHQENKSAQTELSAAQTAITRILTAYLARWEARGSDLRADAEYVDDALAVLARLRSDGLPRYENRFFDLLNDQSARNIGEIARAIRKAPVDIRARIEPVNTSLRHSPFDTDRWLTISVRENRSAVAAEFLGDLSAVTGQSWTDADRGAAEDRFLRMSQLLDRLGSREPADQRWQRQVLDTRLHVKFIGVEFDADDEPTNYHNSSAGLSGGQAQKLVFFCLAAALRYQLAPDGSGVPRYGTVILDEAFDRADAALTRRALDVFTQFGFHLVLATPLKLLQTLEDYIGGTATISIRDNRQSNINLVEWTDLAEETA</sequence>
<reference evidence="1 2" key="1">
    <citation type="journal article" date="2023" name="Virus Evol.">
        <title>Computational host range prediction-The good, the bad, and the ugly.</title>
        <authorList>
            <person name="Howell A.A."/>
            <person name="Versoza C.J."/>
            <person name="Pfeifer S.P."/>
        </authorList>
    </citation>
    <scope>NUCLEOTIDE SEQUENCE [LARGE SCALE GENOMIC DNA]</scope>
    <source>
        <strain evidence="1 2">1610/1b</strain>
    </source>
</reference>
<accession>A0ABZ2TY56</accession>
<protein>
    <submittedName>
        <fullName evidence="1">SbcC/MukB-like Walker B domain-containing protein</fullName>
    </submittedName>
</protein>
<dbReference type="RefSeq" id="WP_239588659.1">
    <property type="nucleotide sequence ID" value="NZ_CP136137.1"/>
</dbReference>